<dbReference type="InterPro" id="IPR011993">
    <property type="entry name" value="PH-like_dom_sf"/>
</dbReference>
<dbReference type="AlphaFoldDB" id="A0A8J5MNF7"/>
<comment type="caution">
    <text evidence="1">The sequence shown here is derived from an EMBL/GenBank/DDBJ whole genome shotgun (WGS) entry which is preliminary data.</text>
</comment>
<organism evidence="1 2">
    <name type="scientific">Homarus americanus</name>
    <name type="common">American lobster</name>
    <dbReference type="NCBI Taxonomy" id="6706"/>
    <lineage>
        <taxon>Eukaryota</taxon>
        <taxon>Metazoa</taxon>
        <taxon>Ecdysozoa</taxon>
        <taxon>Arthropoda</taxon>
        <taxon>Crustacea</taxon>
        <taxon>Multicrustacea</taxon>
        <taxon>Malacostraca</taxon>
        <taxon>Eumalacostraca</taxon>
        <taxon>Eucarida</taxon>
        <taxon>Decapoda</taxon>
        <taxon>Pleocyemata</taxon>
        <taxon>Astacidea</taxon>
        <taxon>Nephropoidea</taxon>
        <taxon>Nephropidae</taxon>
        <taxon>Homarus</taxon>
    </lineage>
</organism>
<dbReference type="Proteomes" id="UP000747542">
    <property type="component" value="Unassembled WGS sequence"/>
</dbReference>
<sequence length="175" mass="19797">MIMREVITGRKSIGLAENRKPQCVYSDHGIKNNDHFGFICRELNGETACYLGYVFKCQMSSVTDEIMQALSKAFAAVHEAQVRERQENLLCDQCPMKWFSQLCSEVEGLPAAKAHITIMKRLSFLPTEEKSILIVYEGAETTDIQVQNNILMMLLRAHFENKQATHSILPCLVGV</sequence>
<proteinExistence type="predicted"/>
<evidence type="ECO:0000313" key="1">
    <source>
        <dbReference type="EMBL" id="KAG7157958.1"/>
    </source>
</evidence>
<reference evidence="1" key="1">
    <citation type="journal article" date="2021" name="Sci. Adv.">
        <title>The American lobster genome reveals insights on longevity, neural, and immune adaptations.</title>
        <authorList>
            <person name="Polinski J.M."/>
            <person name="Zimin A.V."/>
            <person name="Clark K.F."/>
            <person name="Kohn A.B."/>
            <person name="Sadowski N."/>
            <person name="Timp W."/>
            <person name="Ptitsyn A."/>
            <person name="Khanna P."/>
            <person name="Romanova D.Y."/>
            <person name="Williams P."/>
            <person name="Greenwood S.J."/>
            <person name="Moroz L.L."/>
            <person name="Walt D.R."/>
            <person name="Bodnar A.G."/>
        </authorList>
    </citation>
    <scope>NUCLEOTIDE SEQUENCE</scope>
    <source>
        <strain evidence="1">GMGI-L3</strain>
    </source>
</reference>
<dbReference type="SUPFAM" id="SSF50729">
    <property type="entry name" value="PH domain-like"/>
    <property type="match status" value="1"/>
</dbReference>
<evidence type="ECO:0000313" key="2">
    <source>
        <dbReference type="Proteomes" id="UP000747542"/>
    </source>
</evidence>
<protein>
    <submittedName>
        <fullName evidence="1">TBC1 domain family member 1-like</fullName>
    </submittedName>
</protein>
<accession>A0A8J5MNF7</accession>
<gene>
    <name evidence="1" type="primary">TBC1D1-L</name>
    <name evidence="1" type="ORF">Hamer_G014822</name>
</gene>
<keyword evidence="2" id="KW-1185">Reference proteome</keyword>
<name>A0A8J5MNF7_HOMAM</name>
<dbReference type="Gene3D" id="2.30.29.30">
    <property type="entry name" value="Pleckstrin-homology domain (PH domain)/Phosphotyrosine-binding domain (PTB)"/>
    <property type="match status" value="1"/>
</dbReference>
<dbReference type="EMBL" id="JAHLQT010035946">
    <property type="protein sequence ID" value="KAG7157958.1"/>
    <property type="molecule type" value="Genomic_DNA"/>
</dbReference>